<feature type="domain" description="Helicase C-terminal" evidence="14">
    <location>
        <begin position="1798"/>
        <end position="1947"/>
    </location>
</feature>
<dbReference type="InterPro" id="IPR038718">
    <property type="entry name" value="SNF2-like_sf"/>
</dbReference>
<dbReference type="FunFam" id="1.25.10.10:FF:000445">
    <property type="entry name" value="Related to MOT1-transcriptional accessory protein"/>
    <property type="match status" value="1"/>
</dbReference>
<evidence type="ECO:0000256" key="2">
    <source>
        <dbReference type="ARBA" id="ARBA00007025"/>
    </source>
</evidence>
<dbReference type="Pfam" id="PF12054">
    <property type="entry name" value="DUF3535"/>
    <property type="match status" value="1"/>
</dbReference>
<dbReference type="PROSITE" id="PS51194">
    <property type="entry name" value="HELICASE_CTER"/>
    <property type="match status" value="1"/>
</dbReference>
<evidence type="ECO:0000313" key="16">
    <source>
        <dbReference type="Proteomes" id="UP000095009"/>
    </source>
</evidence>
<evidence type="ECO:0000256" key="10">
    <source>
        <dbReference type="ARBA" id="ARBA00073046"/>
    </source>
</evidence>
<dbReference type="Proteomes" id="UP000095009">
    <property type="component" value="Unassembled WGS sequence"/>
</dbReference>
<dbReference type="PANTHER" id="PTHR36498:SF1">
    <property type="entry name" value="TATA-BINDING PROTEIN-ASSOCIATED FACTOR 172"/>
    <property type="match status" value="1"/>
</dbReference>
<dbReference type="GO" id="GO:0016887">
    <property type="term" value="F:ATP hydrolysis activity"/>
    <property type="evidence" value="ECO:0007669"/>
    <property type="project" value="InterPro"/>
</dbReference>
<dbReference type="FunFam" id="3.40.50.10810:FF:000009">
    <property type="entry name" value="B-TFIID TATA-box-binding protein-associated factor 1"/>
    <property type="match status" value="1"/>
</dbReference>
<dbReference type="InterPro" id="IPR016024">
    <property type="entry name" value="ARM-type_fold"/>
</dbReference>
<dbReference type="InterPro" id="IPR044078">
    <property type="entry name" value="Mot1_ATP-bd"/>
</dbReference>
<dbReference type="SMART" id="SM00487">
    <property type="entry name" value="DEXDc"/>
    <property type="match status" value="1"/>
</dbReference>
<dbReference type="GO" id="GO:0017025">
    <property type="term" value="F:TBP-class protein binding"/>
    <property type="evidence" value="ECO:0007669"/>
    <property type="project" value="InterPro"/>
</dbReference>
<organism evidence="15 16">
    <name type="scientific">Nadsonia fulvescens var. elongata DSM 6958</name>
    <dbReference type="NCBI Taxonomy" id="857566"/>
    <lineage>
        <taxon>Eukaryota</taxon>
        <taxon>Fungi</taxon>
        <taxon>Dikarya</taxon>
        <taxon>Ascomycota</taxon>
        <taxon>Saccharomycotina</taxon>
        <taxon>Dipodascomycetes</taxon>
        <taxon>Dipodascales</taxon>
        <taxon>Dipodascales incertae sedis</taxon>
        <taxon>Nadsonia</taxon>
    </lineage>
</organism>
<comment type="similarity">
    <text evidence="2">Belongs to the SNF2/RAD54 helicase family.</text>
</comment>
<evidence type="ECO:0000256" key="3">
    <source>
        <dbReference type="ARBA" id="ARBA00022737"/>
    </source>
</evidence>
<dbReference type="EMBL" id="KV454408">
    <property type="protein sequence ID" value="ODQ66801.1"/>
    <property type="molecule type" value="Genomic_DNA"/>
</dbReference>
<dbReference type="SMART" id="SM00490">
    <property type="entry name" value="HELICc"/>
    <property type="match status" value="1"/>
</dbReference>
<evidence type="ECO:0000259" key="14">
    <source>
        <dbReference type="PROSITE" id="PS51194"/>
    </source>
</evidence>
<sequence length="2045" mass="226896">MSRLDRLVVLLDTGTSAFVRNTAADQLATLQSAHPEELLNLLGRVFPYLESRKWDTRVAAARAIGGIVANATKWDPNRITEENEENFDAKVKMELDDSEPRIPGVKIKELDDDMKIKPEPSDEFYEDNDTLNNLEIETNIKQELHDKTLALEDSLDSDELLTFAQFDIKSVIKNGGKLLGSAGKEYDDPYAHLNPADKLKRQKHILKNRLGMGGEFMEDELLNDGDLSDIAGTTSSIVRGVSHSSRPDSASASPAGMSPASSTLSAASLASTIPVKVDPGSPLAAKEDPSSSQSSARLRAMARRRAKVGAKSNSNKVRAVDLSHSAAARRAESEDLNNLPSPKPTNNNNCNSSSSTGIKSEASGDQPQFTATESHNNKLVVEHKPPPVSQLVAMKGQNSKVWPFEGICELLMVDLFDVSWEIRHGAALGLREVIKVHGGGAGRLIGKSRQVNDKRNHDWLEDLSCRLCCIFALDRFGDYVSDQVVAPVRESTAQTLGALLLHLPDDLITSTFGVLHTLVLQKDLDLDFSLWEACHGGMLGLRYMVSVRTDILFKNENLLDSLIEAVLHGLKEQDDDVQAMSAATLIPIVSEFVSLRPAVVDELLVIIWNCLSDLKDDLSASIGNLMDLLSKLCAVPSVLQTMKAKAEQDPLNSFSNLVPRLYPFLRHSITNVRKAVLRALQTFLSIEGESSKDWVNGKILRLIFQNLLVEQNEQVIKLSYEVWNSLLEELYRRGGSNLVTSIFYEHVKPLFTLMMTPIGVARHSFKLPSALFIRPSGASYGNINDKDENHNNTEEMGPKSTTPTGTPVSSTPITATRRKRKSTVAIQEESTIPYNIQVNIDSPMFLGDVTLVGYNVFMRTKIHAAMAMGRIMSLWNQDQIAFFGSFIDQYLGSNFSTQQLLSGLVLEEYAKSLRMVNETGPPTEFKEHFLEKLLETITCTKETMYRDLTPYLRAVRTQCQSLFSVFVENAKLSRTKLPQIAIVVQGDPDAGPDAFSIEHAERIATENYEKLKRGLSATYRISAGQALSDTHRSLLHSIDEAKDYKLSRDISIHAACAAAYISLAASLPKKLNPIIRSLMESIKGEENSQLQNRTAKSISELIDLFNHNGKQGPCDKLIKNLCAILCVDTSEVPEFHLNQKVEDSILSLCKEEARTDPADIIAHQKEVKAAKIKRLGSLTSLQELAKLYGSHLFAKIPKLKECMFSALRDLEKSDFDSLKNNGIYNVESVIGQEIIDSLSVIRALLPHLTSDLYAEFIPFFPSMHRILGCKFSVLRYTVAKCFATVCKVMKSRGISSLVESVLPMVPNALDLHSRQGSVECIYHLTSSMGSDILPYVVFLIVPVLGRMSDADKDVRLLATTTFASIIKLVPLESGIPDPEDMPQNLLEGRDREREFISQMLDPTKVKPFKLPVAIKADLRKYQQEGVNWLAFLNKYHLHGILCDDMGLGKTLQTICIISSDHYLRAEEYKKSGNSEYRRLPTLIICPPTLMGHWQHEIQQYAPFMKVIVYAGPPNVRSQFVGTFNDYDIVVTSYDIARNDVAIITKDNYNYCVLDEGHIIKNAATKLTQSVKKINANHRLILSGTPIQNNVLELWSLFDFLMPGFLGTEKVFNDRFAKPIAASKNSKSSSKEQEAGALALEALHKQVLPFLLRRLKEDVLSDLPPKIIQDYYCELSDLQKQLYGDFTKKQKLTVASELSGSSMTDADSKKNTGKQHIFQALQYMRKLCNHPSLVLNNKHPQYEKVMLQLQQSKQNISDIRFAPKLLALQNLLLDCGIGSEAGTASGLSSNGSTSNSTAMIAPSVISQHRALIFCQLKDMLDIIENDLLKKHMPSVTFMRLDGSTDPRDRHSIVQKFNNDPSIDILLLTTHVGGLGLNLTGADTVIFIEHDWNPMNDLQAMDRAHRIGQKKVVNVYRLITKNTLEEKIMGLQKFKLNIANTIINQQNSGLSSMDTDQILDLFNVEDNGVNASAAAGNGIKNGSLGTMSTDDAEGMLDSTGQLINSDVSGNGGSSGGKSNPIGELSELWDEKQYEEEYNLDNFISTLR</sequence>
<dbReference type="InterPro" id="IPR044972">
    <property type="entry name" value="Mot1"/>
</dbReference>
<dbReference type="Gene3D" id="1.25.10.10">
    <property type="entry name" value="Leucine-rich Repeat Variant"/>
    <property type="match status" value="2"/>
</dbReference>
<gene>
    <name evidence="15" type="ORF">NADFUDRAFT_41424</name>
</gene>
<feature type="compositionally biased region" description="Low complexity" evidence="12">
    <location>
        <begin position="346"/>
        <end position="355"/>
    </location>
</feature>
<keyword evidence="3" id="KW-0677">Repeat</keyword>
<feature type="domain" description="Helicase ATP-binding" evidence="13">
    <location>
        <begin position="1430"/>
        <end position="1603"/>
    </location>
</feature>
<protein>
    <recommendedName>
        <fullName evidence="10">TATA-binding protein-associated factor mot1</fullName>
    </recommendedName>
    <alternativeName>
        <fullName evidence="11">Modifier of transcription 1</fullName>
    </alternativeName>
</protein>
<dbReference type="InterPro" id="IPR022707">
    <property type="entry name" value="Mot1_central_dom"/>
</dbReference>
<dbReference type="InterPro" id="IPR001650">
    <property type="entry name" value="Helicase_C-like"/>
</dbReference>
<dbReference type="PROSITE" id="PS51192">
    <property type="entry name" value="HELICASE_ATP_BIND_1"/>
    <property type="match status" value="1"/>
</dbReference>
<dbReference type="GO" id="GO:0005634">
    <property type="term" value="C:nucleus"/>
    <property type="evidence" value="ECO:0007669"/>
    <property type="project" value="UniProtKB-SubCell"/>
</dbReference>
<dbReference type="CDD" id="cd18793">
    <property type="entry name" value="SF2_C_SNF"/>
    <property type="match status" value="1"/>
</dbReference>
<evidence type="ECO:0000256" key="11">
    <source>
        <dbReference type="ARBA" id="ARBA00081329"/>
    </source>
</evidence>
<proteinExistence type="inferred from homology"/>
<feature type="region of interest" description="Disordered" evidence="12">
    <location>
        <begin position="782"/>
        <end position="822"/>
    </location>
</feature>
<dbReference type="InterPro" id="IPR049730">
    <property type="entry name" value="SNF2/RAD54-like_C"/>
</dbReference>
<name>A0A1E3PMY1_9ASCO</name>
<evidence type="ECO:0000256" key="9">
    <source>
        <dbReference type="ARBA" id="ARBA00023242"/>
    </source>
</evidence>
<dbReference type="Pfam" id="PF00271">
    <property type="entry name" value="Helicase_C"/>
    <property type="match status" value="1"/>
</dbReference>
<reference evidence="15 16" key="1">
    <citation type="journal article" date="2016" name="Proc. Natl. Acad. Sci. U.S.A.">
        <title>Comparative genomics of biotechnologically important yeasts.</title>
        <authorList>
            <person name="Riley R."/>
            <person name="Haridas S."/>
            <person name="Wolfe K.H."/>
            <person name="Lopes M.R."/>
            <person name="Hittinger C.T."/>
            <person name="Goeker M."/>
            <person name="Salamov A.A."/>
            <person name="Wisecaver J.H."/>
            <person name="Long T.M."/>
            <person name="Calvey C.H."/>
            <person name="Aerts A.L."/>
            <person name="Barry K.W."/>
            <person name="Choi C."/>
            <person name="Clum A."/>
            <person name="Coughlan A.Y."/>
            <person name="Deshpande S."/>
            <person name="Douglass A.P."/>
            <person name="Hanson S.J."/>
            <person name="Klenk H.-P."/>
            <person name="LaButti K.M."/>
            <person name="Lapidus A."/>
            <person name="Lindquist E.A."/>
            <person name="Lipzen A.M."/>
            <person name="Meier-Kolthoff J.P."/>
            <person name="Ohm R.A."/>
            <person name="Otillar R.P."/>
            <person name="Pangilinan J.L."/>
            <person name="Peng Y."/>
            <person name="Rokas A."/>
            <person name="Rosa C.A."/>
            <person name="Scheuner C."/>
            <person name="Sibirny A.A."/>
            <person name="Slot J.C."/>
            <person name="Stielow J.B."/>
            <person name="Sun H."/>
            <person name="Kurtzman C.P."/>
            <person name="Blackwell M."/>
            <person name="Grigoriev I.V."/>
            <person name="Jeffries T.W."/>
        </authorList>
    </citation>
    <scope>NUCLEOTIDE SEQUENCE [LARGE SCALE GENOMIC DNA]</scope>
    <source>
        <strain evidence="15 16">DSM 6958</strain>
    </source>
</reference>
<evidence type="ECO:0000256" key="5">
    <source>
        <dbReference type="ARBA" id="ARBA00022801"/>
    </source>
</evidence>
<dbReference type="InterPro" id="IPR000330">
    <property type="entry name" value="SNF2_N"/>
</dbReference>
<dbReference type="GO" id="GO:0005524">
    <property type="term" value="F:ATP binding"/>
    <property type="evidence" value="ECO:0007669"/>
    <property type="project" value="UniProtKB-KW"/>
</dbReference>
<feature type="region of interest" description="Disordered" evidence="12">
    <location>
        <begin position="277"/>
        <end position="379"/>
    </location>
</feature>
<keyword evidence="8" id="KW-0238">DNA-binding</keyword>
<evidence type="ECO:0000256" key="1">
    <source>
        <dbReference type="ARBA" id="ARBA00004123"/>
    </source>
</evidence>
<evidence type="ECO:0000256" key="4">
    <source>
        <dbReference type="ARBA" id="ARBA00022741"/>
    </source>
</evidence>
<dbReference type="Gene3D" id="3.40.50.300">
    <property type="entry name" value="P-loop containing nucleotide triphosphate hydrolases"/>
    <property type="match status" value="1"/>
</dbReference>
<keyword evidence="4" id="KW-0547">Nucleotide-binding</keyword>
<dbReference type="Gene3D" id="3.40.50.10810">
    <property type="entry name" value="Tandem AAA-ATPase domain"/>
    <property type="match status" value="1"/>
</dbReference>
<dbReference type="CDD" id="cd17999">
    <property type="entry name" value="DEXHc_Mot1"/>
    <property type="match status" value="1"/>
</dbReference>
<feature type="compositionally biased region" description="Polar residues" evidence="12">
    <location>
        <begin position="363"/>
        <end position="374"/>
    </location>
</feature>
<keyword evidence="16" id="KW-1185">Reference proteome</keyword>
<dbReference type="GO" id="GO:0003677">
    <property type="term" value="F:DNA binding"/>
    <property type="evidence" value="ECO:0007669"/>
    <property type="project" value="UniProtKB-KW"/>
</dbReference>
<keyword evidence="6" id="KW-0347">Helicase</keyword>
<dbReference type="PANTHER" id="PTHR36498">
    <property type="entry name" value="TATA-BINDING PROTEIN-ASSOCIATED FACTOR 172"/>
    <property type="match status" value="1"/>
</dbReference>
<feature type="compositionally biased region" description="Low complexity" evidence="12">
    <location>
        <begin position="290"/>
        <end position="299"/>
    </location>
</feature>
<dbReference type="Pfam" id="PF00176">
    <property type="entry name" value="SNF2-rel_dom"/>
    <property type="match status" value="1"/>
</dbReference>
<dbReference type="InterPro" id="IPR014001">
    <property type="entry name" value="Helicase_ATP-bd"/>
</dbReference>
<evidence type="ECO:0000256" key="6">
    <source>
        <dbReference type="ARBA" id="ARBA00022806"/>
    </source>
</evidence>
<comment type="subcellular location">
    <subcellularLocation>
        <location evidence="1">Nucleus</location>
    </subcellularLocation>
</comment>
<evidence type="ECO:0000313" key="15">
    <source>
        <dbReference type="EMBL" id="ODQ66801.1"/>
    </source>
</evidence>
<keyword evidence="5" id="KW-0378">Hydrolase</keyword>
<feature type="compositionally biased region" description="Low complexity" evidence="12">
    <location>
        <begin position="242"/>
        <end position="263"/>
    </location>
</feature>
<accession>A0A1E3PMY1</accession>
<dbReference type="SUPFAM" id="SSF48371">
    <property type="entry name" value="ARM repeat"/>
    <property type="match status" value="1"/>
</dbReference>
<evidence type="ECO:0000256" key="7">
    <source>
        <dbReference type="ARBA" id="ARBA00022840"/>
    </source>
</evidence>
<dbReference type="InterPro" id="IPR011989">
    <property type="entry name" value="ARM-like"/>
</dbReference>
<feature type="compositionally biased region" description="Low complexity" evidence="12">
    <location>
        <begin position="800"/>
        <end position="814"/>
    </location>
</feature>
<evidence type="ECO:0000256" key="8">
    <source>
        <dbReference type="ARBA" id="ARBA00023125"/>
    </source>
</evidence>
<evidence type="ECO:0000256" key="12">
    <source>
        <dbReference type="SAM" id="MobiDB-lite"/>
    </source>
</evidence>
<dbReference type="SUPFAM" id="SSF52540">
    <property type="entry name" value="P-loop containing nucleoside triphosphate hydrolases"/>
    <property type="match status" value="2"/>
</dbReference>
<dbReference type="FunFam" id="3.40.50.300:FF:000428">
    <property type="entry name" value="TATA-binding protein-associated factor 172"/>
    <property type="match status" value="1"/>
</dbReference>
<keyword evidence="9" id="KW-0539">Nucleus</keyword>
<feature type="region of interest" description="Disordered" evidence="12">
    <location>
        <begin position="1993"/>
        <end position="2020"/>
    </location>
</feature>
<dbReference type="GO" id="GO:0004386">
    <property type="term" value="F:helicase activity"/>
    <property type="evidence" value="ECO:0007669"/>
    <property type="project" value="UniProtKB-KW"/>
</dbReference>
<feature type="region of interest" description="Disordered" evidence="12">
    <location>
        <begin position="238"/>
        <end position="263"/>
    </location>
</feature>
<dbReference type="STRING" id="857566.A0A1E3PMY1"/>
<feature type="compositionally biased region" description="Basic and acidic residues" evidence="12">
    <location>
        <begin position="784"/>
        <end position="797"/>
    </location>
</feature>
<evidence type="ECO:0000259" key="13">
    <source>
        <dbReference type="PROSITE" id="PS51192"/>
    </source>
</evidence>
<keyword evidence="7" id="KW-0067">ATP-binding</keyword>
<dbReference type="InterPro" id="IPR027417">
    <property type="entry name" value="P-loop_NTPase"/>
</dbReference>
<dbReference type="OrthoDB" id="10252227at2759"/>